<dbReference type="FunFam" id="3.40.50.300:FF:000221">
    <property type="entry name" value="Multidrug ABC transporter ATP-binding protein"/>
    <property type="match status" value="1"/>
</dbReference>
<evidence type="ECO:0000256" key="12">
    <source>
        <dbReference type="ARBA" id="ARBA00074518"/>
    </source>
</evidence>
<keyword evidence="9 13" id="KW-1133">Transmembrane helix</keyword>
<keyword evidence="4" id="KW-0813">Transport</keyword>
<evidence type="ECO:0000256" key="3">
    <source>
        <dbReference type="ARBA" id="ARBA00012191"/>
    </source>
</evidence>
<dbReference type="CDD" id="cd18541">
    <property type="entry name" value="ABC_6TM_TmrB_like"/>
    <property type="match status" value="1"/>
</dbReference>
<organism evidence="16 17">
    <name type="scientific">Desulfococcus multivorans DSM 2059</name>
    <dbReference type="NCBI Taxonomy" id="1121405"/>
    <lineage>
        <taxon>Bacteria</taxon>
        <taxon>Pseudomonadati</taxon>
        <taxon>Thermodesulfobacteriota</taxon>
        <taxon>Desulfobacteria</taxon>
        <taxon>Desulfobacterales</taxon>
        <taxon>Desulfococcaceae</taxon>
        <taxon>Desulfococcus</taxon>
    </lineage>
</organism>
<feature type="transmembrane region" description="Helical" evidence="13">
    <location>
        <begin position="132"/>
        <end position="155"/>
    </location>
</feature>
<dbReference type="AlphaFoldDB" id="S7V8J7"/>
<reference evidence="16 17" key="1">
    <citation type="journal article" date="2013" name="Genome Announc.">
        <title>Draft genome sequences for three mercury-methylating, sulfate-reducing bacteria.</title>
        <authorList>
            <person name="Brown S.D."/>
            <person name="Hurt R.A.Jr."/>
            <person name="Gilmour C.C."/>
            <person name="Elias D.A."/>
        </authorList>
    </citation>
    <scope>NUCLEOTIDE SEQUENCE [LARGE SCALE GENOMIC DNA]</scope>
    <source>
        <strain evidence="16 17">DSM 2059</strain>
    </source>
</reference>
<dbReference type="Gene3D" id="1.20.1560.10">
    <property type="entry name" value="ABC transporter type 1, transmembrane domain"/>
    <property type="match status" value="1"/>
</dbReference>
<evidence type="ECO:0000256" key="2">
    <source>
        <dbReference type="ARBA" id="ARBA00006526"/>
    </source>
</evidence>
<comment type="catalytic activity">
    <reaction evidence="11">
        <text>ATP + H2O + xenobioticSide 1 = ADP + phosphate + xenobioticSide 2.</text>
        <dbReference type="EC" id="7.6.2.2"/>
    </reaction>
</comment>
<keyword evidence="10 13" id="KW-0472">Membrane</keyword>
<dbReference type="Gene3D" id="3.40.50.300">
    <property type="entry name" value="P-loop containing nucleotide triphosphate hydrolases"/>
    <property type="match status" value="1"/>
</dbReference>
<dbReference type="Pfam" id="PF00005">
    <property type="entry name" value="ABC_tran"/>
    <property type="match status" value="1"/>
</dbReference>
<comment type="similarity">
    <text evidence="2">Belongs to the ABC transporter superfamily. Drug exporter-2 (TC 3.A.1.117) family.</text>
</comment>
<sequence>MTSSPFDLIKPYLYHRRFSIAVGLLCLMTVDLLQLVIPRIIKAAVDGLATLSATPDGLMTQALWIVVIAVIIGGFRFLWRHFLMGLSREIERGLRNRLFRHLQTLSAGYFHKTQTGNLMAHATNDIHHIRMAVGMGLVALMDAVLLGASTIGFMAYINVRLTLFTIIPMPLIVISTRIFSKKMHLAYQSVQGTYALLTERIREHITGIRIIKAYTRETESAGAVEAVSKDYIDRNVRLIWITGAFFPMMLLFSNISLALVLYLGGRQTIFNRITPGDFVAFISYLGLLTWPMMAIGWLINLIQRGKASLERIGSILDTRPEIRNRTGARPFAGLSGGIRGNGIRFRYDKASPWILDDISLSIPKGTTLGIIGPPGAGKSTLIALFARILDTSAGCVEYDGVDIRNLRLEDVRSGIAFVPQEPFLFAGTLRDNITFGAAVSDERLLKALRTAALENTVGTLPRGVNTIVGEKGVILSGGQKQRVALARAFLRERPILMLDDPISQVDAETGDAILRALRALVGNRTLIIASHRISAVQFADNIITLQEGRITESGSHRELVAQNGYYARTYMLQQIQEVDDVV</sequence>
<dbReference type="GO" id="GO:0005524">
    <property type="term" value="F:ATP binding"/>
    <property type="evidence" value="ECO:0007669"/>
    <property type="project" value="UniProtKB-KW"/>
</dbReference>
<dbReference type="PANTHER" id="PTHR43394:SF1">
    <property type="entry name" value="ATP-BINDING CASSETTE SUB-FAMILY B MEMBER 10, MITOCHONDRIAL"/>
    <property type="match status" value="1"/>
</dbReference>
<keyword evidence="8" id="KW-0067">ATP-binding</keyword>
<evidence type="ECO:0000256" key="1">
    <source>
        <dbReference type="ARBA" id="ARBA00004651"/>
    </source>
</evidence>
<accession>S7V8J7</accession>
<evidence type="ECO:0000256" key="9">
    <source>
        <dbReference type="ARBA" id="ARBA00022989"/>
    </source>
</evidence>
<feature type="domain" description="ABC transporter" evidence="14">
    <location>
        <begin position="338"/>
        <end position="572"/>
    </location>
</feature>
<dbReference type="GO" id="GO:0008559">
    <property type="term" value="F:ABC-type xenobiotic transporter activity"/>
    <property type="evidence" value="ECO:0007669"/>
    <property type="project" value="UniProtKB-EC"/>
</dbReference>
<keyword evidence="5" id="KW-1003">Cell membrane</keyword>
<dbReference type="eggNOG" id="COG1132">
    <property type="taxonomic scope" value="Bacteria"/>
</dbReference>
<evidence type="ECO:0000256" key="5">
    <source>
        <dbReference type="ARBA" id="ARBA00022475"/>
    </source>
</evidence>
<feature type="transmembrane region" description="Helical" evidence="13">
    <location>
        <begin position="61"/>
        <end position="79"/>
    </location>
</feature>
<dbReference type="PROSITE" id="PS00211">
    <property type="entry name" value="ABC_TRANSPORTER_1"/>
    <property type="match status" value="1"/>
</dbReference>
<evidence type="ECO:0000256" key="8">
    <source>
        <dbReference type="ARBA" id="ARBA00022840"/>
    </source>
</evidence>
<evidence type="ECO:0000256" key="10">
    <source>
        <dbReference type="ARBA" id="ARBA00023136"/>
    </source>
</evidence>
<evidence type="ECO:0000256" key="6">
    <source>
        <dbReference type="ARBA" id="ARBA00022692"/>
    </source>
</evidence>
<dbReference type="PROSITE" id="PS50929">
    <property type="entry name" value="ABC_TM1F"/>
    <property type="match status" value="1"/>
</dbReference>
<evidence type="ECO:0000259" key="15">
    <source>
        <dbReference type="PROSITE" id="PS50929"/>
    </source>
</evidence>
<dbReference type="GO" id="GO:0015421">
    <property type="term" value="F:ABC-type oligopeptide transporter activity"/>
    <property type="evidence" value="ECO:0007669"/>
    <property type="project" value="TreeGrafter"/>
</dbReference>
<keyword evidence="6 13" id="KW-0812">Transmembrane</keyword>
<proteinExistence type="inferred from homology"/>
<dbReference type="PROSITE" id="PS50893">
    <property type="entry name" value="ABC_TRANSPORTER_2"/>
    <property type="match status" value="1"/>
</dbReference>
<dbReference type="SUPFAM" id="SSF52540">
    <property type="entry name" value="P-loop containing nucleoside triphosphate hydrolases"/>
    <property type="match status" value="1"/>
</dbReference>
<keyword evidence="17" id="KW-1185">Reference proteome</keyword>
<dbReference type="EMBL" id="ATHJ01000060">
    <property type="protein sequence ID" value="EPR43009.1"/>
    <property type="molecule type" value="Genomic_DNA"/>
</dbReference>
<evidence type="ECO:0000256" key="13">
    <source>
        <dbReference type="SAM" id="Phobius"/>
    </source>
</evidence>
<gene>
    <name evidence="16" type="ORF">dsmv_1439</name>
</gene>
<feature type="transmembrane region" description="Helical" evidence="13">
    <location>
        <begin position="238"/>
        <end position="263"/>
    </location>
</feature>
<evidence type="ECO:0000259" key="14">
    <source>
        <dbReference type="PROSITE" id="PS50893"/>
    </source>
</evidence>
<dbReference type="InterPro" id="IPR027417">
    <property type="entry name" value="P-loop_NTPase"/>
</dbReference>
<dbReference type="GO" id="GO:0016887">
    <property type="term" value="F:ATP hydrolysis activity"/>
    <property type="evidence" value="ECO:0007669"/>
    <property type="project" value="InterPro"/>
</dbReference>
<dbReference type="GO" id="GO:0005886">
    <property type="term" value="C:plasma membrane"/>
    <property type="evidence" value="ECO:0007669"/>
    <property type="project" value="UniProtKB-SubCell"/>
</dbReference>
<dbReference type="FunFam" id="1.20.1560.10:FF:000011">
    <property type="entry name" value="Multidrug ABC transporter ATP-binding protein"/>
    <property type="match status" value="1"/>
</dbReference>
<dbReference type="STRING" id="897.B2D07_12630"/>
<dbReference type="InterPro" id="IPR017871">
    <property type="entry name" value="ABC_transporter-like_CS"/>
</dbReference>
<dbReference type="RefSeq" id="WP_020875786.1">
    <property type="nucleotide sequence ID" value="NZ_ATHJ01000060.1"/>
</dbReference>
<evidence type="ECO:0000256" key="11">
    <source>
        <dbReference type="ARBA" id="ARBA00034018"/>
    </source>
</evidence>
<evidence type="ECO:0000256" key="7">
    <source>
        <dbReference type="ARBA" id="ARBA00022741"/>
    </source>
</evidence>
<feature type="transmembrane region" description="Helical" evidence="13">
    <location>
        <begin position="278"/>
        <end position="302"/>
    </location>
</feature>
<dbReference type="InterPro" id="IPR036640">
    <property type="entry name" value="ABC1_TM_sf"/>
</dbReference>
<dbReference type="InterPro" id="IPR011527">
    <property type="entry name" value="ABC1_TM_dom"/>
</dbReference>
<keyword evidence="7" id="KW-0547">Nucleotide-binding</keyword>
<dbReference type="InterPro" id="IPR003593">
    <property type="entry name" value="AAA+_ATPase"/>
</dbReference>
<feature type="transmembrane region" description="Helical" evidence="13">
    <location>
        <begin position="20"/>
        <end position="41"/>
    </location>
</feature>
<evidence type="ECO:0000313" key="17">
    <source>
        <dbReference type="Proteomes" id="UP000014977"/>
    </source>
</evidence>
<feature type="domain" description="ABC transmembrane type-1" evidence="15">
    <location>
        <begin position="21"/>
        <end position="304"/>
    </location>
</feature>
<evidence type="ECO:0000256" key="4">
    <source>
        <dbReference type="ARBA" id="ARBA00022448"/>
    </source>
</evidence>
<protein>
    <recommendedName>
        <fullName evidence="12">Multidrug resistance-like ATP-binding protein MdlA</fullName>
        <ecNumber evidence="3">7.6.2.2</ecNumber>
    </recommendedName>
</protein>
<dbReference type="PANTHER" id="PTHR43394">
    <property type="entry name" value="ATP-DEPENDENT PERMEASE MDL1, MITOCHONDRIAL"/>
    <property type="match status" value="1"/>
</dbReference>
<dbReference type="Pfam" id="PF00664">
    <property type="entry name" value="ABC_membrane"/>
    <property type="match status" value="1"/>
</dbReference>
<comment type="caution">
    <text evidence="16">The sequence shown here is derived from an EMBL/GenBank/DDBJ whole genome shotgun (WGS) entry which is preliminary data.</text>
</comment>
<dbReference type="SUPFAM" id="SSF90123">
    <property type="entry name" value="ABC transporter transmembrane region"/>
    <property type="match status" value="1"/>
</dbReference>
<feature type="transmembrane region" description="Helical" evidence="13">
    <location>
        <begin position="161"/>
        <end position="179"/>
    </location>
</feature>
<name>S7V8J7_DESML</name>
<dbReference type="SMART" id="SM00382">
    <property type="entry name" value="AAA"/>
    <property type="match status" value="1"/>
</dbReference>
<dbReference type="InterPro" id="IPR003439">
    <property type="entry name" value="ABC_transporter-like_ATP-bd"/>
</dbReference>
<evidence type="ECO:0000313" key="16">
    <source>
        <dbReference type="EMBL" id="EPR43009.1"/>
    </source>
</evidence>
<dbReference type="Proteomes" id="UP000014977">
    <property type="component" value="Unassembled WGS sequence"/>
</dbReference>
<comment type="subcellular location">
    <subcellularLocation>
        <location evidence="1">Cell membrane</location>
        <topology evidence="1">Multi-pass membrane protein</topology>
    </subcellularLocation>
</comment>
<dbReference type="EC" id="7.6.2.2" evidence="3"/>
<dbReference type="InterPro" id="IPR039421">
    <property type="entry name" value="Type_1_exporter"/>
</dbReference>